<sequence>MIQKSRLTPRVGAAQLHVACILAAILRPIWLRHENEPDTPVKRYTTTKYRHLWAAVTTNSVTVLLLVFVSMRPSAKTRKCREDFHETAEAGGGATETLPYSERRGPRAKSETRASLQLSRADRSGSYRRRRRPKKTNGPPPALDATSILARPIGYGEDCLFTETRPRNETEASCCTWQTVFVDRLQTVFVPIWTLRIEREKGEKDIAREGEVGRKRNCAVPQDCNARLQNAFGGKAPHLSTERRWYTEFDGSHVSLHDEIREEESQLAFLCRRSISIKKKTKQDGVSVDEHRSGLFGFRRPSSDVS</sequence>
<organism evidence="3 4">
    <name type="scientific">Eumeta variegata</name>
    <name type="common">Bagworm moth</name>
    <name type="synonym">Eumeta japonica</name>
    <dbReference type="NCBI Taxonomy" id="151549"/>
    <lineage>
        <taxon>Eukaryota</taxon>
        <taxon>Metazoa</taxon>
        <taxon>Ecdysozoa</taxon>
        <taxon>Arthropoda</taxon>
        <taxon>Hexapoda</taxon>
        <taxon>Insecta</taxon>
        <taxon>Pterygota</taxon>
        <taxon>Neoptera</taxon>
        <taxon>Endopterygota</taxon>
        <taxon>Lepidoptera</taxon>
        <taxon>Glossata</taxon>
        <taxon>Ditrysia</taxon>
        <taxon>Tineoidea</taxon>
        <taxon>Psychidae</taxon>
        <taxon>Oiketicinae</taxon>
        <taxon>Eumeta</taxon>
    </lineage>
</organism>
<keyword evidence="2" id="KW-0472">Membrane</keyword>
<dbReference type="EMBL" id="BGZK01000279">
    <property type="protein sequence ID" value="GBP33817.1"/>
    <property type="molecule type" value="Genomic_DNA"/>
</dbReference>
<feature type="region of interest" description="Disordered" evidence="1">
    <location>
        <begin position="82"/>
        <end position="147"/>
    </location>
</feature>
<feature type="transmembrane region" description="Helical" evidence="2">
    <location>
        <begin position="51"/>
        <end position="71"/>
    </location>
</feature>
<keyword evidence="2" id="KW-0812">Transmembrane</keyword>
<proteinExistence type="predicted"/>
<feature type="compositionally biased region" description="Basic residues" evidence="1">
    <location>
        <begin position="126"/>
        <end position="135"/>
    </location>
</feature>
<evidence type="ECO:0008006" key="5">
    <source>
        <dbReference type="Google" id="ProtNLM"/>
    </source>
</evidence>
<evidence type="ECO:0000256" key="2">
    <source>
        <dbReference type="SAM" id="Phobius"/>
    </source>
</evidence>
<protein>
    <recommendedName>
        <fullName evidence="5">Transmembrane protein</fullName>
    </recommendedName>
</protein>
<accession>A0A4C1V6F2</accession>
<feature type="compositionally biased region" description="Basic and acidic residues" evidence="1">
    <location>
        <begin position="101"/>
        <end position="112"/>
    </location>
</feature>
<keyword evidence="4" id="KW-1185">Reference proteome</keyword>
<dbReference type="AlphaFoldDB" id="A0A4C1V6F2"/>
<evidence type="ECO:0000313" key="3">
    <source>
        <dbReference type="EMBL" id="GBP33817.1"/>
    </source>
</evidence>
<evidence type="ECO:0000313" key="4">
    <source>
        <dbReference type="Proteomes" id="UP000299102"/>
    </source>
</evidence>
<keyword evidence="2" id="KW-1133">Transmembrane helix</keyword>
<comment type="caution">
    <text evidence="3">The sequence shown here is derived from an EMBL/GenBank/DDBJ whole genome shotgun (WGS) entry which is preliminary data.</text>
</comment>
<evidence type="ECO:0000256" key="1">
    <source>
        <dbReference type="SAM" id="MobiDB-lite"/>
    </source>
</evidence>
<reference evidence="3 4" key="1">
    <citation type="journal article" date="2019" name="Commun. Biol.">
        <title>The bagworm genome reveals a unique fibroin gene that provides high tensile strength.</title>
        <authorList>
            <person name="Kono N."/>
            <person name="Nakamura H."/>
            <person name="Ohtoshi R."/>
            <person name="Tomita M."/>
            <person name="Numata K."/>
            <person name="Arakawa K."/>
        </authorList>
    </citation>
    <scope>NUCLEOTIDE SEQUENCE [LARGE SCALE GENOMIC DNA]</scope>
</reference>
<gene>
    <name evidence="3" type="ORF">EVAR_25418_1</name>
</gene>
<name>A0A4C1V6F2_EUMVA</name>
<dbReference type="Proteomes" id="UP000299102">
    <property type="component" value="Unassembled WGS sequence"/>
</dbReference>